<reference evidence="3" key="1">
    <citation type="journal article" date="2016" name="Nat. Genet.">
        <title>A high-quality carrot genome assembly provides new insights into carotenoid accumulation and asterid genome evolution.</title>
        <authorList>
            <person name="Iorizzo M."/>
            <person name="Ellison S."/>
            <person name="Senalik D."/>
            <person name="Zeng P."/>
            <person name="Satapoomin P."/>
            <person name="Huang J."/>
            <person name="Bowman M."/>
            <person name="Iovene M."/>
            <person name="Sanseverino W."/>
            <person name="Cavagnaro P."/>
            <person name="Yildiz M."/>
            <person name="Macko-Podgorni A."/>
            <person name="Moranska E."/>
            <person name="Grzebelus E."/>
            <person name="Grzebelus D."/>
            <person name="Ashrafi H."/>
            <person name="Zheng Z."/>
            <person name="Cheng S."/>
            <person name="Spooner D."/>
            <person name="Van Deynze A."/>
            <person name="Simon P."/>
        </authorList>
    </citation>
    <scope>NUCLEOTIDE SEQUENCE</scope>
    <source>
        <tissue evidence="3">Leaf</tissue>
    </source>
</reference>
<evidence type="ECO:0000259" key="2">
    <source>
        <dbReference type="Pfam" id="PF10536"/>
    </source>
</evidence>
<accession>A0AAF0XVU3</accession>
<reference evidence="3" key="2">
    <citation type="submission" date="2022-03" db="EMBL/GenBank/DDBJ databases">
        <title>Draft title - Genomic analysis of global carrot germplasm unveils the trajectory of domestication and the origin of high carotenoid orange carrot.</title>
        <authorList>
            <person name="Iorizzo M."/>
            <person name="Ellison S."/>
            <person name="Senalik D."/>
            <person name="Macko-Podgorni A."/>
            <person name="Grzebelus D."/>
            <person name="Bostan H."/>
            <person name="Rolling W."/>
            <person name="Curaba J."/>
            <person name="Simon P."/>
        </authorList>
    </citation>
    <scope>NUCLEOTIDE SEQUENCE</scope>
    <source>
        <tissue evidence="3">Leaf</tissue>
    </source>
</reference>
<feature type="domain" description="Aminotransferase-like plant mobile" evidence="2">
    <location>
        <begin position="13"/>
        <end position="337"/>
    </location>
</feature>
<dbReference type="InterPro" id="IPR044824">
    <property type="entry name" value="MAIN-like"/>
</dbReference>
<keyword evidence="4" id="KW-1185">Reference proteome</keyword>
<dbReference type="AlphaFoldDB" id="A0AAF0XVU3"/>
<dbReference type="GO" id="GO:0010073">
    <property type="term" value="P:meristem maintenance"/>
    <property type="evidence" value="ECO:0007669"/>
    <property type="project" value="InterPro"/>
</dbReference>
<sequence>MDVRLIPFLQAAGVYGLARVSSLQLDWNLIAALVERWRPETHSFHLPMGECTITLQDVAVLLGLPIDGEPVMCPIAPPPGHTWRTTIGQIFGQISPENVFNKGRIRLTWFERLSPPVLCADAGDDEVMLHARCYFIQLLGGSMFTDHSGGLIHSFWVHFVRDLAEFGGYAWGPAVLARLYRELCSGCKGGRLEVAECLHLLQLWAWERLTSLAPIQTTVPLVGVGFWGDQLPGPHGVRYVVAVFLLFIWEPYAGILDRLPDYCLAGRPLWRYRGPLICVYIVEPHQHHAMMLRGQKVLDYIQTHQPSVTHWQHRMEHIWIDDLIDGDATVPEYMDWYLPRTVRFLSHIGALHVHLVSIFSLLYLHFL</sequence>
<dbReference type="PANTHER" id="PTHR46033">
    <property type="entry name" value="PROTEIN MAIN-LIKE 2"/>
    <property type="match status" value="1"/>
</dbReference>
<keyword evidence="1" id="KW-0812">Transmembrane</keyword>
<evidence type="ECO:0000313" key="4">
    <source>
        <dbReference type="Proteomes" id="UP000077755"/>
    </source>
</evidence>
<evidence type="ECO:0000256" key="1">
    <source>
        <dbReference type="SAM" id="Phobius"/>
    </source>
</evidence>
<gene>
    <name evidence="3" type="ORF">DCAR_0934775</name>
</gene>
<organism evidence="3 4">
    <name type="scientific">Daucus carota subsp. sativus</name>
    <name type="common">Carrot</name>
    <dbReference type="NCBI Taxonomy" id="79200"/>
    <lineage>
        <taxon>Eukaryota</taxon>
        <taxon>Viridiplantae</taxon>
        <taxon>Streptophyta</taxon>
        <taxon>Embryophyta</taxon>
        <taxon>Tracheophyta</taxon>
        <taxon>Spermatophyta</taxon>
        <taxon>Magnoliopsida</taxon>
        <taxon>eudicotyledons</taxon>
        <taxon>Gunneridae</taxon>
        <taxon>Pentapetalae</taxon>
        <taxon>asterids</taxon>
        <taxon>campanulids</taxon>
        <taxon>Apiales</taxon>
        <taxon>Apiaceae</taxon>
        <taxon>Apioideae</taxon>
        <taxon>Scandiceae</taxon>
        <taxon>Daucinae</taxon>
        <taxon>Daucus</taxon>
        <taxon>Daucus sect. Daucus</taxon>
    </lineage>
</organism>
<dbReference type="Pfam" id="PF10536">
    <property type="entry name" value="PMD"/>
    <property type="match status" value="1"/>
</dbReference>
<keyword evidence="1" id="KW-1133">Transmembrane helix</keyword>
<name>A0AAF0XVU3_DAUCS</name>
<proteinExistence type="predicted"/>
<evidence type="ECO:0000313" key="3">
    <source>
        <dbReference type="EMBL" id="WOH15238.1"/>
    </source>
</evidence>
<protein>
    <recommendedName>
        <fullName evidence="2">Aminotransferase-like plant mobile domain-containing protein</fullName>
    </recommendedName>
</protein>
<dbReference type="InterPro" id="IPR019557">
    <property type="entry name" value="AminoTfrase-like_pln_mobile"/>
</dbReference>
<dbReference type="PANTHER" id="PTHR46033:SF8">
    <property type="entry name" value="PROTEIN MAINTENANCE OF MERISTEMS-LIKE"/>
    <property type="match status" value="1"/>
</dbReference>
<dbReference type="EMBL" id="CP093351">
    <property type="protein sequence ID" value="WOH15238.1"/>
    <property type="molecule type" value="Genomic_DNA"/>
</dbReference>
<feature type="transmembrane region" description="Helical" evidence="1">
    <location>
        <begin position="344"/>
        <end position="366"/>
    </location>
</feature>
<keyword evidence="1" id="KW-0472">Membrane</keyword>
<dbReference type="Proteomes" id="UP000077755">
    <property type="component" value="Chromosome 9"/>
</dbReference>